<dbReference type="InterPro" id="IPR036259">
    <property type="entry name" value="MFS_trans_sf"/>
</dbReference>
<organism evidence="5 6">
    <name type="scientific">Steinernema glaseri</name>
    <dbReference type="NCBI Taxonomy" id="37863"/>
    <lineage>
        <taxon>Eukaryota</taxon>
        <taxon>Metazoa</taxon>
        <taxon>Ecdysozoa</taxon>
        <taxon>Nematoda</taxon>
        <taxon>Chromadorea</taxon>
        <taxon>Rhabditida</taxon>
        <taxon>Tylenchina</taxon>
        <taxon>Panagrolaimomorpha</taxon>
        <taxon>Strongyloidoidea</taxon>
        <taxon>Steinernematidae</taxon>
        <taxon>Steinernema</taxon>
    </lineage>
</organism>
<name>A0A1I7Y3N2_9BILA</name>
<feature type="transmembrane region" description="Helical" evidence="2">
    <location>
        <begin position="75"/>
        <end position="94"/>
    </location>
</feature>
<dbReference type="PANTHER" id="PTHR45757:SF11">
    <property type="entry name" value="MAJOR FACILITATOR SUPERFAMILY (MFS) PROFILE DOMAIN-CONTAINING PROTEIN"/>
    <property type="match status" value="1"/>
</dbReference>
<dbReference type="AlphaFoldDB" id="A0A1I7Y3N2"/>
<dbReference type="SUPFAM" id="SSF103473">
    <property type="entry name" value="MFS general substrate transporter"/>
    <property type="match status" value="1"/>
</dbReference>
<dbReference type="PROSITE" id="PS50850">
    <property type="entry name" value="MFS"/>
    <property type="match status" value="1"/>
</dbReference>
<sequence length="428" mass="47226">MHRYYILAAAFLCMTFLVANSSLFHFTVICMAPSEGINGTGRVFTALEESWIFSALSLGRLIGSFPAVQLMNRYGLKTCFTLFGFLSGLTTILLPLGNSFYVMLFVRLVQGCGMSAAFVAIGVVPMICGKDKEKNLMMSILSCSFQFGPCLVMPVAGYFCSTTFGWEATYYLFGGATIATFVLFFFFMTQAEAQKKRKVFNEHPSNRNDSRIAVPYKEMFLCASLWGVFMSAFGEGIGFNVYQLYGPIYINKVLNFEIAHTGILVALPYVLTIVTKTLGGVVLDRALCISEHVRVFSFTSVNLILMTVCFVFLTMLTASMQIVGEVLLTASLIFGGLTSVGFMGASQIISKQFNYVSTSVLAFIDGLIGLLMPVLVGLLAPNHSKEEWRIVFYCFIGTLVVTIAFYVSVTKVRPAKWTFQKSESAMPL</sequence>
<feature type="chain" id="PRO_5009311672" evidence="3">
    <location>
        <begin position="22"/>
        <end position="428"/>
    </location>
</feature>
<keyword evidence="2" id="KW-0472">Membrane</keyword>
<evidence type="ECO:0000313" key="5">
    <source>
        <dbReference type="Proteomes" id="UP000095287"/>
    </source>
</evidence>
<dbReference type="PANTHER" id="PTHR45757">
    <property type="entry name" value="PROTEIN CBG23364-RELATED"/>
    <property type="match status" value="1"/>
</dbReference>
<feature type="transmembrane region" description="Helical" evidence="2">
    <location>
        <begin position="262"/>
        <end position="283"/>
    </location>
</feature>
<keyword evidence="5" id="KW-1185">Reference proteome</keyword>
<evidence type="ECO:0000256" key="3">
    <source>
        <dbReference type="SAM" id="SignalP"/>
    </source>
</evidence>
<dbReference type="GO" id="GO:0016020">
    <property type="term" value="C:membrane"/>
    <property type="evidence" value="ECO:0007669"/>
    <property type="project" value="UniProtKB-SubCell"/>
</dbReference>
<proteinExistence type="predicted"/>
<evidence type="ECO:0000313" key="6">
    <source>
        <dbReference type="WBParaSite" id="L893_g12402.t1"/>
    </source>
</evidence>
<feature type="transmembrane region" description="Helical" evidence="2">
    <location>
        <begin position="220"/>
        <end position="242"/>
    </location>
</feature>
<keyword evidence="2" id="KW-1133">Transmembrane helix</keyword>
<dbReference type="Pfam" id="PF07690">
    <property type="entry name" value="MFS_1"/>
    <property type="match status" value="1"/>
</dbReference>
<accession>A0A1I7Y3N2</accession>
<dbReference type="WBParaSite" id="L893_g12402.t1">
    <property type="protein sequence ID" value="L893_g12402.t1"/>
    <property type="gene ID" value="L893_g12402"/>
</dbReference>
<keyword evidence="2" id="KW-0812">Transmembrane</keyword>
<evidence type="ECO:0000256" key="2">
    <source>
        <dbReference type="SAM" id="Phobius"/>
    </source>
</evidence>
<protein>
    <submittedName>
        <fullName evidence="6">MFS domain-containing protein</fullName>
    </submittedName>
</protein>
<feature type="domain" description="Major facilitator superfamily (MFS) profile" evidence="4">
    <location>
        <begin position="6"/>
        <end position="414"/>
    </location>
</feature>
<feature type="signal peptide" evidence="3">
    <location>
        <begin position="1"/>
        <end position="21"/>
    </location>
</feature>
<reference evidence="6" key="1">
    <citation type="submission" date="2016-11" db="UniProtKB">
        <authorList>
            <consortium name="WormBaseParasite"/>
        </authorList>
    </citation>
    <scope>IDENTIFICATION</scope>
</reference>
<dbReference type="InterPro" id="IPR011701">
    <property type="entry name" value="MFS"/>
</dbReference>
<feature type="transmembrane region" description="Helical" evidence="2">
    <location>
        <begin position="136"/>
        <end position="156"/>
    </location>
</feature>
<feature type="transmembrane region" description="Helical" evidence="2">
    <location>
        <begin position="50"/>
        <end position="68"/>
    </location>
</feature>
<keyword evidence="3" id="KW-0732">Signal</keyword>
<feature type="transmembrane region" description="Helical" evidence="2">
    <location>
        <begin position="295"/>
        <end position="316"/>
    </location>
</feature>
<dbReference type="Proteomes" id="UP000095287">
    <property type="component" value="Unplaced"/>
</dbReference>
<feature type="transmembrane region" description="Helical" evidence="2">
    <location>
        <begin position="100"/>
        <end position="124"/>
    </location>
</feature>
<comment type="subcellular location">
    <subcellularLocation>
        <location evidence="1">Membrane</location>
        <topology evidence="1">Multi-pass membrane protein</topology>
    </subcellularLocation>
</comment>
<dbReference type="InterPro" id="IPR020846">
    <property type="entry name" value="MFS_dom"/>
</dbReference>
<feature type="transmembrane region" description="Helical" evidence="2">
    <location>
        <begin position="322"/>
        <end position="343"/>
    </location>
</feature>
<evidence type="ECO:0000259" key="4">
    <source>
        <dbReference type="PROSITE" id="PS50850"/>
    </source>
</evidence>
<feature type="transmembrane region" description="Helical" evidence="2">
    <location>
        <begin position="168"/>
        <end position="188"/>
    </location>
</feature>
<feature type="transmembrane region" description="Helical" evidence="2">
    <location>
        <begin position="355"/>
        <end position="378"/>
    </location>
</feature>
<evidence type="ECO:0000256" key="1">
    <source>
        <dbReference type="ARBA" id="ARBA00004141"/>
    </source>
</evidence>
<dbReference type="GO" id="GO:0022857">
    <property type="term" value="F:transmembrane transporter activity"/>
    <property type="evidence" value="ECO:0007669"/>
    <property type="project" value="InterPro"/>
</dbReference>
<dbReference type="Gene3D" id="1.20.1250.20">
    <property type="entry name" value="MFS general substrate transporter like domains"/>
    <property type="match status" value="2"/>
</dbReference>
<feature type="transmembrane region" description="Helical" evidence="2">
    <location>
        <begin position="390"/>
        <end position="409"/>
    </location>
</feature>